<reference evidence="4" key="1">
    <citation type="submission" date="2021-07" db="EMBL/GenBank/DDBJ databases">
        <title>Roseobacter insulae sp. nov., isolated from a tidal flat.</title>
        <authorList>
            <person name="Park S."/>
            <person name="Yoon J.-H."/>
        </authorList>
    </citation>
    <scope>NUCLEOTIDE SEQUENCE</scope>
    <source>
        <strain evidence="4">YSTF-M11</strain>
    </source>
</reference>
<dbReference type="GO" id="GO:0071949">
    <property type="term" value="F:FAD binding"/>
    <property type="evidence" value="ECO:0007669"/>
    <property type="project" value="InterPro"/>
</dbReference>
<evidence type="ECO:0000313" key="5">
    <source>
        <dbReference type="Proteomes" id="UP001138661"/>
    </source>
</evidence>
<comment type="caution">
    <text evidence="4">The sequence shown here is derived from an EMBL/GenBank/DDBJ whole genome shotgun (WGS) entry which is preliminary data.</text>
</comment>
<dbReference type="AlphaFoldDB" id="A0A9X1FW16"/>
<dbReference type="PANTHER" id="PTHR13789:SF268">
    <property type="entry name" value="5-METHYLPHENAZINE-1-CARBOXYLATE 1-MONOOXYGENASE"/>
    <property type="match status" value="1"/>
</dbReference>
<keyword evidence="2" id="KW-0503">Monooxygenase</keyword>
<dbReference type="InterPro" id="IPR002938">
    <property type="entry name" value="FAD-bd"/>
</dbReference>
<dbReference type="NCBIfam" id="NF005720">
    <property type="entry name" value="PRK07538.1"/>
    <property type="match status" value="1"/>
</dbReference>
<name>A0A9X1FW16_9RHOB</name>
<dbReference type="RefSeq" id="WP_219501985.1">
    <property type="nucleotide sequence ID" value="NZ_JAHXDN010000002.1"/>
</dbReference>
<evidence type="ECO:0000313" key="4">
    <source>
        <dbReference type="EMBL" id="MBW4708362.1"/>
    </source>
</evidence>
<gene>
    <name evidence="4" type="ORF">KX928_11260</name>
</gene>
<keyword evidence="5" id="KW-1185">Reference proteome</keyword>
<feature type="domain" description="FAD-binding" evidence="3">
    <location>
        <begin position="291"/>
        <end position="351"/>
    </location>
</feature>
<evidence type="ECO:0000256" key="2">
    <source>
        <dbReference type="ARBA" id="ARBA00023033"/>
    </source>
</evidence>
<dbReference type="Proteomes" id="UP001138661">
    <property type="component" value="Unassembled WGS sequence"/>
</dbReference>
<sequence>MTVLIAGAGIAGLTLGLTLHQIGVPFRIYESVRSLKPLGVGINLQPNAVRELFDLGLEQNLREIGVSTQSLGFYTKTGKEIWTEPRGTAADYAWPQVSIHRGQLQMLLFDTLIARAGAQSVVPAHRATGFATHDDTAELALETPDGPTVATGALVIAADGIHSALRARMYPDEGAPIWGGAILWRGTTQAAPFLGGADMVLAGHDRQRMVVYPITPVDSTTGQTTLNWIAERRVDPAQGWRREDWNRAADLADFLPAFESWRFDWLDVPALIRGAEAVFEYPMVDRDPIPQWTFGRATLIGDAAHPTYPVGSNGASQAIVDARTLGASLLEHGPSPDALQHYENILRPPTTQVTLTNRGSGPDAILQMVEDRSGGTFETIEEVIPRAELAAHSARYKSIAGFDIDALNAQPPLIGPV</sequence>
<evidence type="ECO:0000256" key="1">
    <source>
        <dbReference type="ARBA" id="ARBA00023002"/>
    </source>
</evidence>
<protein>
    <submittedName>
        <fullName evidence="4">Flavin-dependent oxidoreductase</fullName>
    </submittedName>
</protein>
<dbReference type="Pfam" id="PF01494">
    <property type="entry name" value="FAD_binding_3"/>
    <property type="match status" value="2"/>
</dbReference>
<evidence type="ECO:0000259" key="3">
    <source>
        <dbReference type="Pfam" id="PF01494"/>
    </source>
</evidence>
<keyword evidence="1" id="KW-0560">Oxidoreductase</keyword>
<organism evidence="4 5">
    <name type="scientific">Roseobacter insulae</name>
    <dbReference type="NCBI Taxonomy" id="2859783"/>
    <lineage>
        <taxon>Bacteria</taxon>
        <taxon>Pseudomonadati</taxon>
        <taxon>Pseudomonadota</taxon>
        <taxon>Alphaproteobacteria</taxon>
        <taxon>Rhodobacterales</taxon>
        <taxon>Roseobacteraceae</taxon>
        <taxon>Roseobacter</taxon>
    </lineage>
</organism>
<dbReference type="EMBL" id="JAHXDN010000002">
    <property type="protein sequence ID" value="MBW4708362.1"/>
    <property type="molecule type" value="Genomic_DNA"/>
</dbReference>
<feature type="domain" description="FAD-binding" evidence="3">
    <location>
        <begin position="2"/>
        <end position="169"/>
    </location>
</feature>
<dbReference type="InterPro" id="IPR050493">
    <property type="entry name" value="FAD-dep_Monooxygenase_BioMet"/>
</dbReference>
<accession>A0A9X1FW16</accession>
<dbReference type="GO" id="GO:0004497">
    <property type="term" value="F:monooxygenase activity"/>
    <property type="evidence" value="ECO:0007669"/>
    <property type="project" value="UniProtKB-KW"/>
</dbReference>
<proteinExistence type="predicted"/>
<dbReference type="PANTHER" id="PTHR13789">
    <property type="entry name" value="MONOOXYGENASE"/>
    <property type="match status" value="1"/>
</dbReference>